<evidence type="ECO:0000313" key="6">
    <source>
        <dbReference type="Proteomes" id="UP000265926"/>
    </source>
</evidence>
<keyword evidence="3" id="KW-0804">Transcription</keyword>
<dbReference type="Pfam" id="PF07729">
    <property type="entry name" value="FCD"/>
    <property type="match status" value="1"/>
</dbReference>
<reference evidence="5 6" key="1">
    <citation type="submission" date="2018-08" db="EMBL/GenBank/DDBJ databases">
        <title>Pallidiluteibacterium maritimus gen. nov., sp. nov., isolated from coastal sediment.</title>
        <authorList>
            <person name="Zhou L.Y."/>
        </authorList>
    </citation>
    <scope>NUCLEOTIDE SEQUENCE [LARGE SCALE GENOMIC DNA]</scope>
    <source>
        <strain evidence="5 6">XSD2</strain>
    </source>
</reference>
<gene>
    <name evidence="5" type="ORF">D1614_11685</name>
</gene>
<dbReference type="SUPFAM" id="SSF46785">
    <property type="entry name" value="Winged helix' DNA-binding domain"/>
    <property type="match status" value="1"/>
</dbReference>
<dbReference type="PRINTS" id="PR00035">
    <property type="entry name" value="HTHGNTR"/>
</dbReference>
<dbReference type="Gene3D" id="1.10.10.10">
    <property type="entry name" value="Winged helix-like DNA-binding domain superfamily/Winged helix DNA-binding domain"/>
    <property type="match status" value="1"/>
</dbReference>
<dbReference type="Gene3D" id="1.20.120.530">
    <property type="entry name" value="GntR ligand-binding domain-like"/>
    <property type="match status" value="1"/>
</dbReference>
<dbReference type="PROSITE" id="PS50949">
    <property type="entry name" value="HTH_GNTR"/>
    <property type="match status" value="1"/>
</dbReference>
<dbReference type="Pfam" id="PF00392">
    <property type="entry name" value="GntR"/>
    <property type="match status" value="1"/>
</dbReference>
<keyword evidence="6" id="KW-1185">Reference proteome</keyword>
<dbReference type="InterPro" id="IPR036388">
    <property type="entry name" value="WH-like_DNA-bd_sf"/>
</dbReference>
<dbReference type="InterPro" id="IPR011711">
    <property type="entry name" value="GntR_C"/>
</dbReference>
<accession>A0A399T071</accession>
<evidence type="ECO:0000313" key="5">
    <source>
        <dbReference type="EMBL" id="RIJ48379.1"/>
    </source>
</evidence>
<organism evidence="5 6">
    <name type="scientific">Maribellus luteus</name>
    <dbReference type="NCBI Taxonomy" id="2305463"/>
    <lineage>
        <taxon>Bacteria</taxon>
        <taxon>Pseudomonadati</taxon>
        <taxon>Bacteroidota</taxon>
        <taxon>Bacteroidia</taxon>
        <taxon>Marinilabiliales</taxon>
        <taxon>Prolixibacteraceae</taxon>
        <taxon>Maribellus</taxon>
    </lineage>
</organism>
<dbReference type="Proteomes" id="UP000265926">
    <property type="component" value="Unassembled WGS sequence"/>
</dbReference>
<dbReference type="GO" id="GO:0003700">
    <property type="term" value="F:DNA-binding transcription factor activity"/>
    <property type="evidence" value="ECO:0007669"/>
    <property type="project" value="InterPro"/>
</dbReference>
<evidence type="ECO:0000256" key="1">
    <source>
        <dbReference type="ARBA" id="ARBA00023015"/>
    </source>
</evidence>
<dbReference type="InterPro" id="IPR008920">
    <property type="entry name" value="TF_FadR/GntR_C"/>
</dbReference>
<keyword evidence="1" id="KW-0805">Transcription regulation</keyword>
<dbReference type="SMART" id="SM00345">
    <property type="entry name" value="HTH_GNTR"/>
    <property type="match status" value="1"/>
</dbReference>
<sequence length="235" mass="26992">MTNQDLIHHIPTIDTSSLVDKVEMQLLEIFINRGLKTGDVIPKEVELAAAMGVSRTVIRESLTRLKTMGLIDSKKHKGTILTSPNLAQILQRSMIPKILDDETLKNIFEIRLILEIGMADSIFHHITDDDIRELEEITESEPTSTEDVLFDIDHEIKFHGKLYEITNNETLKNFQTILLPAFNFTYDSGLINKPIKKKKHISHKGLVEILKTGNPKKFREAMRKHLDNHFSRLFD</sequence>
<dbReference type="AlphaFoldDB" id="A0A399T071"/>
<dbReference type="EMBL" id="QWGR01000005">
    <property type="protein sequence ID" value="RIJ48379.1"/>
    <property type="molecule type" value="Genomic_DNA"/>
</dbReference>
<dbReference type="GO" id="GO:0003677">
    <property type="term" value="F:DNA binding"/>
    <property type="evidence" value="ECO:0007669"/>
    <property type="project" value="UniProtKB-KW"/>
</dbReference>
<comment type="caution">
    <text evidence="5">The sequence shown here is derived from an EMBL/GenBank/DDBJ whole genome shotgun (WGS) entry which is preliminary data.</text>
</comment>
<protein>
    <submittedName>
        <fullName evidence="5">FadR family transcriptional regulator</fullName>
    </submittedName>
</protein>
<keyword evidence="2" id="KW-0238">DNA-binding</keyword>
<dbReference type="CDD" id="cd07377">
    <property type="entry name" value="WHTH_GntR"/>
    <property type="match status" value="1"/>
</dbReference>
<dbReference type="PANTHER" id="PTHR43537">
    <property type="entry name" value="TRANSCRIPTIONAL REGULATOR, GNTR FAMILY"/>
    <property type="match status" value="1"/>
</dbReference>
<dbReference type="SUPFAM" id="SSF48008">
    <property type="entry name" value="GntR ligand-binding domain-like"/>
    <property type="match status" value="1"/>
</dbReference>
<dbReference type="RefSeq" id="WP_119438111.1">
    <property type="nucleotide sequence ID" value="NZ_QWGR01000005.1"/>
</dbReference>
<feature type="domain" description="HTH gntR-type" evidence="4">
    <location>
        <begin position="16"/>
        <end position="84"/>
    </location>
</feature>
<evidence type="ECO:0000256" key="2">
    <source>
        <dbReference type="ARBA" id="ARBA00023125"/>
    </source>
</evidence>
<dbReference type="SMART" id="SM00895">
    <property type="entry name" value="FCD"/>
    <property type="match status" value="1"/>
</dbReference>
<dbReference type="OrthoDB" id="1040417at2"/>
<dbReference type="InterPro" id="IPR000524">
    <property type="entry name" value="Tscrpt_reg_HTH_GntR"/>
</dbReference>
<dbReference type="InterPro" id="IPR036390">
    <property type="entry name" value="WH_DNA-bd_sf"/>
</dbReference>
<name>A0A399T071_9BACT</name>
<proteinExistence type="predicted"/>
<evidence type="ECO:0000259" key="4">
    <source>
        <dbReference type="PROSITE" id="PS50949"/>
    </source>
</evidence>
<evidence type="ECO:0000256" key="3">
    <source>
        <dbReference type="ARBA" id="ARBA00023163"/>
    </source>
</evidence>
<dbReference type="PANTHER" id="PTHR43537:SF24">
    <property type="entry name" value="GLUCONATE OPERON TRANSCRIPTIONAL REPRESSOR"/>
    <property type="match status" value="1"/>
</dbReference>